<organism evidence="3 4">
    <name type="scientific">Posidoniimonas polymericola</name>
    <dbReference type="NCBI Taxonomy" id="2528002"/>
    <lineage>
        <taxon>Bacteria</taxon>
        <taxon>Pseudomonadati</taxon>
        <taxon>Planctomycetota</taxon>
        <taxon>Planctomycetia</taxon>
        <taxon>Pirellulales</taxon>
        <taxon>Lacipirellulaceae</taxon>
        <taxon>Posidoniimonas</taxon>
    </lineage>
</organism>
<keyword evidence="4" id="KW-1185">Reference proteome</keyword>
<dbReference type="GO" id="GO:0047680">
    <property type="term" value="F:aryl-acylamidase activity"/>
    <property type="evidence" value="ECO:0007669"/>
    <property type="project" value="UniProtKB-EC"/>
</dbReference>
<dbReference type="Gene3D" id="3.90.1300.10">
    <property type="entry name" value="Amidase signature (AS) domain"/>
    <property type="match status" value="1"/>
</dbReference>
<dbReference type="Proteomes" id="UP000318478">
    <property type="component" value="Unassembled WGS sequence"/>
</dbReference>
<evidence type="ECO:0000256" key="1">
    <source>
        <dbReference type="ARBA" id="ARBA00009199"/>
    </source>
</evidence>
<dbReference type="InterPro" id="IPR036928">
    <property type="entry name" value="AS_sf"/>
</dbReference>
<feature type="domain" description="Amidase" evidence="2">
    <location>
        <begin position="19"/>
        <end position="460"/>
    </location>
</feature>
<protein>
    <submittedName>
        <fullName evidence="3">Acylamidase</fullName>
        <ecNumber evidence="3">3.5.1.13</ecNumber>
    </submittedName>
</protein>
<dbReference type="EMBL" id="SJPO01000007">
    <property type="protein sequence ID" value="TWT75707.1"/>
    <property type="molecule type" value="Genomic_DNA"/>
</dbReference>
<evidence type="ECO:0000259" key="2">
    <source>
        <dbReference type="Pfam" id="PF01425"/>
    </source>
</evidence>
<gene>
    <name evidence="3" type="primary">aam_1</name>
    <name evidence="3" type="ORF">Pla123a_32170</name>
</gene>
<dbReference type="PROSITE" id="PS00571">
    <property type="entry name" value="AMIDASES"/>
    <property type="match status" value="1"/>
</dbReference>
<sequence>MDATELARRLRSRSVSALEATREAIARIELLDPVVNAVVLPLFEQALENAVELDRHAHTNHWRGPLHGIPLLAKDLFDFKAGVGNTFGCRAMAAFVASETSAHIQRLEDAGAIIVGKTNTPEFGHKGITDNLLYGPTSTPFDLARNAGGSSGGSAAAVAAGMVPLAQGSDAGGSIRIPAAWCGVVGFKATYGRVPNTGGPNAFGTTSPFVHAGPLAATVRDAALMAQVMSGPHPGDPFSLPIDGMDLPSAVQSDPSKLKIAFSPDMGVFAVEPEVRDCVARTVWKLSQSGLNVEAVDFRLPLDQAELADLWVRQVGRLYLGMFDAMEASGVDLLRERPDDIPEQIHAMVASARSETALQASRDDRQRTLVWQSLRSVFTNYDVLLTPTVGALPEPNGNDGATLGPATVAGRPVERLIGWCLTHPFNFTGHPAASIPAGLSAGGLPVGMQVVGRRFADEHVISVCGRIEQASPWSQDLQDVQQRLVEGTRQQLTSGSGAQ</sequence>
<dbReference type="EC" id="3.5.1.13" evidence="3"/>
<dbReference type="SUPFAM" id="SSF75304">
    <property type="entry name" value="Amidase signature (AS) enzymes"/>
    <property type="match status" value="1"/>
</dbReference>
<proteinExistence type="inferred from homology"/>
<comment type="caution">
    <text evidence="3">The sequence shown here is derived from an EMBL/GenBank/DDBJ whole genome shotgun (WGS) entry which is preliminary data.</text>
</comment>
<keyword evidence="3" id="KW-0378">Hydrolase</keyword>
<name>A0A5C5YLL2_9BACT</name>
<dbReference type="PIRSF" id="PIRSF001221">
    <property type="entry name" value="Amidase_fungi"/>
    <property type="match status" value="1"/>
</dbReference>
<dbReference type="InterPro" id="IPR000120">
    <property type="entry name" value="Amidase"/>
</dbReference>
<dbReference type="PANTHER" id="PTHR11895">
    <property type="entry name" value="TRANSAMIDASE"/>
    <property type="match status" value="1"/>
</dbReference>
<evidence type="ECO:0000313" key="3">
    <source>
        <dbReference type="EMBL" id="TWT75707.1"/>
    </source>
</evidence>
<comment type="similarity">
    <text evidence="1">Belongs to the amidase family.</text>
</comment>
<dbReference type="Pfam" id="PF01425">
    <property type="entry name" value="Amidase"/>
    <property type="match status" value="1"/>
</dbReference>
<dbReference type="InterPro" id="IPR020556">
    <property type="entry name" value="Amidase_CS"/>
</dbReference>
<accession>A0A5C5YLL2</accession>
<evidence type="ECO:0000313" key="4">
    <source>
        <dbReference type="Proteomes" id="UP000318478"/>
    </source>
</evidence>
<dbReference type="PANTHER" id="PTHR11895:SF7">
    <property type="entry name" value="GLUTAMYL-TRNA(GLN) AMIDOTRANSFERASE SUBUNIT A, MITOCHONDRIAL"/>
    <property type="match status" value="1"/>
</dbReference>
<reference evidence="3 4" key="1">
    <citation type="submission" date="2019-02" db="EMBL/GenBank/DDBJ databases">
        <title>Deep-cultivation of Planctomycetes and their phenomic and genomic characterization uncovers novel biology.</title>
        <authorList>
            <person name="Wiegand S."/>
            <person name="Jogler M."/>
            <person name="Boedeker C."/>
            <person name="Pinto D."/>
            <person name="Vollmers J."/>
            <person name="Rivas-Marin E."/>
            <person name="Kohn T."/>
            <person name="Peeters S.H."/>
            <person name="Heuer A."/>
            <person name="Rast P."/>
            <person name="Oberbeckmann S."/>
            <person name="Bunk B."/>
            <person name="Jeske O."/>
            <person name="Meyerdierks A."/>
            <person name="Storesund J.E."/>
            <person name="Kallscheuer N."/>
            <person name="Luecker S."/>
            <person name="Lage O.M."/>
            <person name="Pohl T."/>
            <person name="Merkel B.J."/>
            <person name="Hornburger P."/>
            <person name="Mueller R.-W."/>
            <person name="Bruemmer F."/>
            <person name="Labrenz M."/>
            <person name="Spormann A.M."/>
            <person name="Op Den Camp H."/>
            <person name="Overmann J."/>
            <person name="Amann R."/>
            <person name="Jetten M.S.M."/>
            <person name="Mascher T."/>
            <person name="Medema M.H."/>
            <person name="Devos D.P."/>
            <person name="Kaster A.-K."/>
            <person name="Ovreas L."/>
            <person name="Rohde M."/>
            <person name="Galperin M.Y."/>
            <person name="Jogler C."/>
        </authorList>
    </citation>
    <scope>NUCLEOTIDE SEQUENCE [LARGE SCALE GENOMIC DNA]</scope>
    <source>
        <strain evidence="3 4">Pla123a</strain>
    </source>
</reference>
<dbReference type="InterPro" id="IPR023631">
    <property type="entry name" value="Amidase_dom"/>
</dbReference>
<dbReference type="OrthoDB" id="9811471at2"/>
<dbReference type="AlphaFoldDB" id="A0A5C5YLL2"/>